<evidence type="ECO:0000313" key="4">
    <source>
        <dbReference type="EMBL" id="RYQ19139.1"/>
    </source>
</evidence>
<reference evidence="6 7" key="1">
    <citation type="submission" date="2018-12" db="EMBL/GenBank/DDBJ databases">
        <title>Unveiling genomic diversity among members of the Bifidobacterium pseudolongum species, a widely distributed gut commensal of the animal kingdom.</title>
        <authorList>
            <person name="Lugli G.A."/>
            <person name="Duranti S."/>
            <person name="Albert K."/>
            <person name="Mancabelli L."/>
            <person name="Napoli S."/>
            <person name="Viappiani A."/>
            <person name="Anzalone R."/>
            <person name="Longhi G."/>
            <person name="Milani C."/>
            <person name="Turroni F."/>
            <person name="Alessandri G."/>
            <person name="Sela D.A."/>
            <person name="Van Sinderen D."/>
            <person name="Ventura M."/>
        </authorList>
    </citation>
    <scope>NUCLEOTIDE SEQUENCE [LARGE SCALE GENOMIC DNA]</scope>
    <source>
        <strain evidence="5 7">2001B</strain>
        <strain evidence="4 6">2071B</strain>
    </source>
</reference>
<protein>
    <recommendedName>
        <fullName evidence="3">Bacterial repeat domain-containing protein</fullName>
    </recommendedName>
</protein>
<dbReference type="RefSeq" id="WP_240816086.1">
    <property type="nucleotide sequence ID" value="NZ_RYUM01000011.1"/>
</dbReference>
<proteinExistence type="predicted"/>
<evidence type="ECO:0000256" key="2">
    <source>
        <dbReference type="SAM" id="Phobius"/>
    </source>
</evidence>
<dbReference type="EMBL" id="RYUM01000011">
    <property type="protein sequence ID" value="RYQ19139.1"/>
    <property type="molecule type" value="Genomic_DNA"/>
</dbReference>
<name>A0A4Q5AV19_9BIFI</name>
<evidence type="ECO:0000313" key="5">
    <source>
        <dbReference type="EMBL" id="RYQ39268.1"/>
    </source>
</evidence>
<gene>
    <name evidence="5" type="ORF">PG2001B_1009</name>
    <name evidence="4" type="ORF">PG2071B_1003</name>
</gene>
<keyword evidence="2" id="KW-0472">Membrane</keyword>
<dbReference type="Proteomes" id="UP000293208">
    <property type="component" value="Unassembled WGS sequence"/>
</dbReference>
<feature type="domain" description="Bacterial repeat" evidence="3">
    <location>
        <begin position="198"/>
        <end position="269"/>
    </location>
</feature>
<feature type="region of interest" description="Disordered" evidence="1">
    <location>
        <begin position="1"/>
        <end position="31"/>
    </location>
</feature>
<dbReference type="Gene3D" id="2.60.40.4270">
    <property type="entry name" value="Listeria-Bacteroides repeat domain"/>
    <property type="match status" value="1"/>
</dbReference>
<feature type="compositionally biased region" description="Low complexity" evidence="1">
    <location>
        <begin position="284"/>
        <end position="300"/>
    </location>
</feature>
<keyword evidence="2" id="KW-0812">Transmembrane</keyword>
<feature type="region of interest" description="Disordered" evidence="1">
    <location>
        <begin position="271"/>
        <end position="315"/>
    </location>
</feature>
<dbReference type="Proteomes" id="UP000291187">
    <property type="component" value="Unassembled WGS sequence"/>
</dbReference>
<accession>A0A4Q5AV19</accession>
<feature type="compositionally biased region" description="Basic residues" evidence="1">
    <location>
        <begin position="1"/>
        <end position="11"/>
    </location>
</feature>
<organism evidence="5 7">
    <name type="scientific">Bifidobacterium pseudolongum subsp. globosum</name>
    <dbReference type="NCBI Taxonomy" id="1690"/>
    <lineage>
        <taxon>Bacteria</taxon>
        <taxon>Bacillati</taxon>
        <taxon>Actinomycetota</taxon>
        <taxon>Actinomycetes</taxon>
        <taxon>Bifidobacteriales</taxon>
        <taxon>Bifidobacteriaceae</taxon>
        <taxon>Bifidobacterium</taxon>
    </lineage>
</organism>
<feature type="transmembrane region" description="Helical" evidence="2">
    <location>
        <begin position="326"/>
        <end position="345"/>
    </location>
</feature>
<dbReference type="InterPro" id="IPR044060">
    <property type="entry name" value="Bacterial_rp_domain"/>
</dbReference>
<dbReference type="AlphaFoldDB" id="A0A4Q5AV19"/>
<comment type="caution">
    <text evidence="5">The sequence shown here is derived from an EMBL/GenBank/DDBJ whole genome shotgun (WGS) entry which is preliminary data.</text>
</comment>
<sequence length="350" mass="36541">MSNGHASRRAHAPPQTDGDNDSQEEVALTDAQRESLVKGIKDGSIVPESLDDANTAGELFAINSALGSLTPQLDEQASEEFVDAYADLLAALTALPKVPESLKKLYETLIKLASEQNMQAFFKSLPYLAKSKRGFNLFEISEDAQGGVKVETVADDGFGDPFNHGLRIFSNTDDYMLIGTANPFYGTQLWRVANTLFPVHVSAGEGGTASADKMVDVATGATVTLTATPDDGYRFAGWKVNQGGAVITDDNTFTMPAHSVYVEAQFERIDAAPDTPGTGDKGPDSPAAPDGNDPAGAQPGSTTTNGTHAGGSRQTVELASTGASTIALMVAAVTAIAAGGAMIALKRKRA</sequence>
<evidence type="ECO:0000313" key="6">
    <source>
        <dbReference type="Proteomes" id="UP000291187"/>
    </source>
</evidence>
<evidence type="ECO:0000259" key="3">
    <source>
        <dbReference type="Pfam" id="PF18998"/>
    </source>
</evidence>
<keyword evidence="2" id="KW-1133">Transmembrane helix</keyword>
<evidence type="ECO:0000313" key="7">
    <source>
        <dbReference type="Proteomes" id="UP000293208"/>
    </source>
</evidence>
<evidence type="ECO:0000256" key="1">
    <source>
        <dbReference type="SAM" id="MobiDB-lite"/>
    </source>
</evidence>
<dbReference type="InterPro" id="IPR042229">
    <property type="entry name" value="Listeria/Bacterioides_rpt_sf"/>
</dbReference>
<dbReference type="NCBIfam" id="TIGR01167">
    <property type="entry name" value="LPXTG_anchor"/>
    <property type="match status" value="1"/>
</dbReference>
<feature type="compositionally biased region" description="Polar residues" evidence="1">
    <location>
        <begin position="301"/>
        <end position="315"/>
    </location>
</feature>
<dbReference type="Pfam" id="PF18998">
    <property type="entry name" value="Flg_new_2"/>
    <property type="match status" value="1"/>
</dbReference>
<dbReference type="EMBL" id="RYUY01000004">
    <property type="protein sequence ID" value="RYQ39268.1"/>
    <property type="molecule type" value="Genomic_DNA"/>
</dbReference>